<name>A0ACA9SSA4_9GLOM</name>
<comment type="caution">
    <text evidence="1">The sequence shown here is derived from an EMBL/GenBank/DDBJ whole genome shotgun (WGS) entry which is preliminary data.</text>
</comment>
<proteinExistence type="predicted"/>
<feature type="non-terminal residue" evidence="1">
    <location>
        <position position="47"/>
    </location>
</feature>
<organism evidence="1 2">
    <name type="scientific">Racocetra persica</name>
    <dbReference type="NCBI Taxonomy" id="160502"/>
    <lineage>
        <taxon>Eukaryota</taxon>
        <taxon>Fungi</taxon>
        <taxon>Fungi incertae sedis</taxon>
        <taxon>Mucoromycota</taxon>
        <taxon>Glomeromycotina</taxon>
        <taxon>Glomeromycetes</taxon>
        <taxon>Diversisporales</taxon>
        <taxon>Gigasporaceae</taxon>
        <taxon>Racocetra</taxon>
    </lineage>
</organism>
<protein>
    <submittedName>
        <fullName evidence="1">6408_t:CDS:1</fullName>
    </submittedName>
</protein>
<sequence length="47" mass="5561">PTFFSLDDFCKEGVNTLEIWKQDKYQKSIVLETLLYAEDSFDSRNLI</sequence>
<dbReference type="Proteomes" id="UP000789920">
    <property type="component" value="Unassembled WGS sequence"/>
</dbReference>
<feature type="non-terminal residue" evidence="1">
    <location>
        <position position="1"/>
    </location>
</feature>
<keyword evidence="2" id="KW-1185">Reference proteome</keyword>
<accession>A0ACA9SSA4</accession>
<evidence type="ECO:0000313" key="2">
    <source>
        <dbReference type="Proteomes" id="UP000789920"/>
    </source>
</evidence>
<dbReference type="EMBL" id="CAJVQC010154988">
    <property type="protein sequence ID" value="CAG8847244.1"/>
    <property type="molecule type" value="Genomic_DNA"/>
</dbReference>
<evidence type="ECO:0000313" key="1">
    <source>
        <dbReference type="EMBL" id="CAG8847244.1"/>
    </source>
</evidence>
<reference evidence="1" key="1">
    <citation type="submission" date="2021-06" db="EMBL/GenBank/DDBJ databases">
        <authorList>
            <person name="Kallberg Y."/>
            <person name="Tangrot J."/>
            <person name="Rosling A."/>
        </authorList>
    </citation>
    <scope>NUCLEOTIDE SEQUENCE</scope>
    <source>
        <strain evidence="1">MA461A</strain>
    </source>
</reference>
<gene>
    <name evidence="1" type="ORF">RPERSI_LOCUS34541</name>
</gene>